<dbReference type="InterPro" id="IPR027417">
    <property type="entry name" value="P-loop_NTPase"/>
</dbReference>
<dbReference type="GO" id="GO:0016887">
    <property type="term" value="F:ATP hydrolysis activity"/>
    <property type="evidence" value="ECO:0007669"/>
    <property type="project" value="InterPro"/>
</dbReference>
<dbReference type="Pfam" id="PF00005">
    <property type="entry name" value="ABC_tran"/>
    <property type="match status" value="2"/>
</dbReference>
<evidence type="ECO:0000256" key="1">
    <source>
        <dbReference type="ARBA" id="ARBA00022741"/>
    </source>
</evidence>
<dbReference type="Proteomes" id="UP000004968">
    <property type="component" value="Unassembled WGS sequence"/>
</dbReference>
<proteinExistence type="predicted"/>
<dbReference type="AlphaFoldDB" id="D3AB26"/>
<dbReference type="SMART" id="SM00382">
    <property type="entry name" value="AAA"/>
    <property type="match status" value="2"/>
</dbReference>
<keyword evidence="1" id="KW-0547">Nucleotide-binding</keyword>
<reference evidence="5 6" key="1">
    <citation type="submission" date="2010-01" db="EMBL/GenBank/DDBJ databases">
        <authorList>
            <person name="Weinstock G."/>
            <person name="Sodergren E."/>
            <person name="Clifton S."/>
            <person name="Fulton L."/>
            <person name="Fulton B."/>
            <person name="Courtney L."/>
            <person name="Fronick C."/>
            <person name="Harrison M."/>
            <person name="Strong C."/>
            <person name="Farmer C."/>
            <person name="Delahaunty K."/>
            <person name="Markovic C."/>
            <person name="Hall O."/>
            <person name="Minx P."/>
            <person name="Tomlinson C."/>
            <person name="Mitreva M."/>
            <person name="Nelson J."/>
            <person name="Hou S."/>
            <person name="Wollam A."/>
            <person name="Pepin K.H."/>
            <person name="Johnson M."/>
            <person name="Bhonagiri V."/>
            <person name="Nash W.E."/>
            <person name="Warren W."/>
            <person name="Chinwalla A."/>
            <person name="Mardis E.R."/>
            <person name="Wilson R.K."/>
        </authorList>
    </citation>
    <scope>NUCLEOTIDE SEQUENCE [LARGE SCALE GENOMIC DNA]</scope>
    <source>
        <strain evidence="5 6">DSM 13479</strain>
    </source>
</reference>
<dbReference type="InterPro" id="IPR003593">
    <property type="entry name" value="AAA+_ATPase"/>
</dbReference>
<dbReference type="InterPro" id="IPR032781">
    <property type="entry name" value="ABC_tran_Xtn"/>
</dbReference>
<dbReference type="CDD" id="cd03221">
    <property type="entry name" value="ABCF_EF-3"/>
    <property type="match status" value="2"/>
</dbReference>
<evidence type="ECO:0000313" key="6">
    <source>
        <dbReference type="Proteomes" id="UP000004968"/>
    </source>
</evidence>
<dbReference type="Pfam" id="PF12848">
    <property type="entry name" value="ABC_tran_Xtn"/>
    <property type="match status" value="1"/>
</dbReference>
<dbReference type="PANTHER" id="PTHR42855:SF2">
    <property type="entry name" value="DRUG RESISTANCE ABC TRANSPORTER,ATP-BINDING PROTEIN"/>
    <property type="match status" value="1"/>
</dbReference>
<feature type="domain" description="ABC transporter" evidence="4">
    <location>
        <begin position="310"/>
        <end position="527"/>
    </location>
</feature>
<protein>
    <submittedName>
        <fullName evidence="5">ABC transporter, ATP-binding protein</fullName>
    </submittedName>
</protein>
<dbReference type="FunFam" id="3.40.50.300:FF:000011">
    <property type="entry name" value="Putative ABC transporter ATP-binding component"/>
    <property type="match status" value="1"/>
</dbReference>
<dbReference type="GO" id="GO:0005524">
    <property type="term" value="F:ATP binding"/>
    <property type="evidence" value="ECO:0007669"/>
    <property type="project" value="UniProtKB-KW"/>
</dbReference>
<dbReference type="Gene3D" id="3.40.50.300">
    <property type="entry name" value="P-loop containing nucleotide triphosphate hydrolases"/>
    <property type="match status" value="2"/>
</dbReference>
<dbReference type="InterPro" id="IPR017871">
    <property type="entry name" value="ABC_transporter-like_CS"/>
</dbReference>
<feature type="domain" description="ABC transporter" evidence="4">
    <location>
        <begin position="9"/>
        <end position="247"/>
    </location>
</feature>
<dbReference type="SUPFAM" id="SSF52540">
    <property type="entry name" value="P-loop containing nucleoside triphosphate hydrolases"/>
    <property type="match status" value="2"/>
</dbReference>
<keyword evidence="3" id="KW-0175">Coiled coil</keyword>
<dbReference type="InterPro" id="IPR051309">
    <property type="entry name" value="ABCF_ATPase"/>
</dbReference>
<evidence type="ECO:0000313" key="5">
    <source>
        <dbReference type="EMBL" id="EFD00980.1"/>
    </source>
</evidence>
<dbReference type="PANTHER" id="PTHR42855">
    <property type="entry name" value="ABC TRANSPORTER ATP-BINDING SUBUNIT"/>
    <property type="match status" value="1"/>
</dbReference>
<evidence type="ECO:0000259" key="4">
    <source>
        <dbReference type="PROSITE" id="PS50893"/>
    </source>
</evidence>
<feature type="coiled-coil region" evidence="3">
    <location>
        <begin position="240"/>
        <end position="270"/>
    </location>
</feature>
<comment type="caution">
    <text evidence="5">The sequence shown here is derived from an EMBL/GenBank/DDBJ whole genome shotgun (WGS) entry which is preliminary data.</text>
</comment>
<dbReference type="EMBL" id="ACIO01000055">
    <property type="protein sequence ID" value="EFD00980.1"/>
    <property type="molecule type" value="Genomic_DNA"/>
</dbReference>
<sequence length="648" mass="73636">MEKGNAMLYQITDGTVSAGGVPILSHINFEIRGTEKIAVAGKNGAGKTTLLRLLAGELTLDRDDKRNGPGIMTSRKLTVGMMRQQPFDDPSETVEEELLKGCPKRAGTGQNGSAVFSEWDRERFEYEREYDILFTGFGFSKEDKKKKVSSFSGGEQTKIALIRLLLEKPDILLLDEPTNHLDLETVQWLEEYLRQYDKAVVMVSHDRFFLDRTADVIYELAGGKLTRYAGNYSAYREQKLKRIRLQKKAYESQKEELERLNSVVERFKHKPSKASFARAKKKAMERMNRVEKPEEDEIHIFTGELTPLITGSKWVFESEHLKVGYDRALLEITLRIRRGQKIGILGPNGSGKTTFLKTVAGFLPPLDGEMAIGVNITMGYFDQLSAQVTSEKTVADHFHDLFPSLTEKEARSILGAYLFGGREAQKSVSSLSGGEKARLVLAELLQSRPNFLVLDEPTNHMDIQAKETLESAFRAYTGTLLFVSHDRYFLSEVADALLIFENHSVMYYPFGYGHYLERKRKSEGEGGLAAQVKAEEQALIAGMRAVPKAERHRLKEISAEEAYIDWRLRLVSETMIPAGERAGELYASMVSMKQEWMESEDFWTGGQWEMEPAYVELCRQYEEAAAAWHELCMEWYFVWSGEENEENS</sequence>
<dbReference type="HOGENOM" id="CLU_000604_36_0_9"/>
<dbReference type="NCBIfam" id="NF000355">
    <property type="entry name" value="ribo_prot_ABC_F"/>
    <property type="match status" value="1"/>
</dbReference>
<organism evidence="5 6">
    <name type="scientific">Hungatella hathewayi DSM 13479</name>
    <dbReference type="NCBI Taxonomy" id="566550"/>
    <lineage>
        <taxon>Bacteria</taxon>
        <taxon>Bacillati</taxon>
        <taxon>Bacillota</taxon>
        <taxon>Clostridia</taxon>
        <taxon>Lachnospirales</taxon>
        <taxon>Lachnospiraceae</taxon>
        <taxon>Hungatella</taxon>
    </lineage>
</organism>
<keyword evidence="2 5" id="KW-0067">ATP-binding</keyword>
<evidence type="ECO:0000256" key="3">
    <source>
        <dbReference type="SAM" id="Coils"/>
    </source>
</evidence>
<accession>D3AB26</accession>
<gene>
    <name evidence="5" type="ORF">CLOSTHATH_00797</name>
</gene>
<evidence type="ECO:0000256" key="2">
    <source>
        <dbReference type="ARBA" id="ARBA00022840"/>
    </source>
</evidence>
<dbReference type="PROSITE" id="PS50893">
    <property type="entry name" value="ABC_TRANSPORTER_2"/>
    <property type="match status" value="2"/>
</dbReference>
<dbReference type="PROSITE" id="PS00211">
    <property type="entry name" value="ABC_TRANSPORTER_1"/>
    <property type="match status" value="2"/>
</dbReference>
<dbReference type="InterPro" id="IPR003439">
    <property type="entry name" value="ABC_transporter-like_ATP-bd"/>
</dbReference>
<name>D3AB26_9FIRM</name>